<sequence>MRDAFISAGQLIDQQDEVLAGRLASYSASMTQ</sequence>
<dbReference type="AlphaFoldDB" id="R7WPM2"/>
<accession>R7WPM2</accession>
<reference evidence="1 2" key="1">
    <citation type="journal article" date="2013" name="Genome Announc.">
        <title>Draft Genome Sequence of Rhodococcus rhodnii Strain LMG5362, a Symbiont of Rhodnius prolixus (Hemiptera, Reduviidae, Triatominae), the Principle Vector of Trypanosoma cruzi.</title>
        <authorList>
            <person name="Pachebat J.A."/>
            <person name="van Keulen G."/>
            <person name="Whitten M.M."/>
            <person name="Girdwood S."/>
            <person name="Del Sol R."/>
            <person name="Dyson P.J."/>
            <person name="Facey P.D."/>
        </authorList>
    </citation>
    <scope>NUCLEOTIDE SEQUENCE [LARGE SCALE GENOMIC DNA]</scope>
    <source>
        <strain evidence="1 2">LMG 5362</strain>
    </source>
</reference>
<protein>
    <submittedName>
        <fullName evidence="1">Uncharacterized protein</fullName>
    </submittedName>
</protein>
<keyword evidence="2" id="KW-1185">Reference proteome</keyword>
<comment type="caution">
    <text evidence="1">The sequence shown here is derived from an EMBL/GenBank/DDBJ whole genome shotgun (WGS) entry which is preliminary data.</text>
</comment>
<dbReference type="EMBL" id="APMY01000051">
    <property type="protein sequence ID" value="EOM77225.1"/>
    <property type="molecule type" value="Genomic_DNA"/>
</dbReference>
<evidence type="ECO:0000313" key="2">
    <source>
        <dbReference type="Proteomes" id="UP000013525"/>
    </source>
</evidence>
<organism evidence="1 2">
    <name type="scientific">Rhodococcus rhodnii LMG 5362</name>
    <dbReference type="NCBI Taxonomy" id="1273125"/>
    <lineage>
        <taxon>Bacteria</taxon>
        <taxon>Bacillati</taxon>
        <taxon>Actinomycetota</taxon>
        <taxon>Actinomycetes</taxon>
        <taxon>Mycobacteriales</taxon>
        <taxon>Nocardiaceae</taxon>
        <taxon>Rhodococcus</taxon>
    </lineage>
</organism>
<evidence type="ECO:0000313" key="1">
    <source>
        <dbReference type="EMBL" id="EOM77225.1"/>
    </source>
</evidence>
<name>R7WPM2_9NOCA</name>
<dbReference type="Proteomes" id="UP000013525">
    <property type="component" value="Unassembled WGS sequence"/>
</dbReference>
<gene>
    <name evidence="1" type="ORF">Rrhod_1473</name>
</gene>
<proteinExistence type="predicted"/>